<dbReference type="GO" id="GO:0080120">
    <property type="term" value="P:CAAX-box protein maturation"/>
    <property type="evidence" value="ECO:0007669"/>
    <property type="project" value="UniProtKB-ARBA"/>
</dbReference>
<name>A0A1T4RNV9_9BACT</name>
<keyword evidence="4" id="KW-1185">Reference proteome</keyword>
<feature type="transmembrane region" description="Helical" evidence="1">
    <location>
        <begin position="113"/>
        <end position="131"/>
    </location>
</feature>
<dbReference type="Pfam" id="PF02517">
    <property type="entry name" value="Rce1-like"/>
    <property type="match status" value="1"/>
</dbReference>
<evidence type="ECO:0000256" key="1">
    <source>
        <dbReference type="SAM" id="Phobius"/>
    </source>
</evidence>
<dbReference type="InterPro" id="IPR003675">
    <property type="entry name" value="Rce1/LyrA-like_dom"/>
</dbReference>
<dbReference type="GO" id="GO:0006508">
    <property type="term" value="P:proteolysis"/>
    <property type="evidence" value="ECO:0007669"/>
    <property type="project" value="UniProtKB-KW"/>
</dbReference>
<gene>
    <name evidence="3" type="ORF">SAMN04488132_113100</name>
</gene>
<proteinExistence type="predicted"/>
<reference evidence="3 4" key="1">
    <citation type="submission" date="2017-02" db="EMBL/GenBank/DDBJ databases">
        <authorList>
            <person name="Peterson S.W."/>
        </authorList>
    </citation>
    <scope>NUCLEOTIDE SEQUENCE [LARGE SCALE GENOMIC DNA]</scope>
    <source>
        <strain evidence="3 4">DSM 22335</strain>
    </source>
</reference>
<feature type="transmembrane region" description="Helical" evidence="1">
    <location>
        <begin position="199"/>
        <end position="215"/>
    </location>
</feature>
<keyword evidence="1" id="KW-0472">Membrane</keyword>
<feature type="transmembrane region" description="Helical" evidence="1">
    <location>
        <begin position="235"/>
        <end position="253"/>
    </location>
</feature>
<feature type="transmembrane region" description="Helical" evidence="1">
    <location>
        <begin position="78"/>
        <end position="107"/>
    </location>
</feature>
<protein>
    <submittedName>
        <fullName evidence="3">CAAX protease self-immunity</fullName>
    </submittedName>
</protein>
<organism evidence="3 4">
    <name type="scientific">Sediminibacterium ginsengisoli</name>
    <dbReference type="NCBI Taxonomy" id="413434"/>
    <lineage>
        <taxon>Bacteria</taxon>
        <taxon>Pseudomonadati</taxon>
        <taxon>Bacteroidota</taxon>
        <taxon>Chitinophagia</taxon>
        <taxon>Chitinophagales</taxon>
        <taxon>Chitinophagaceae</taxon>
        <taxon>Sediminibacterium</taxon>
    </lineage>
</organism>
<dbReference type="PANTHER" id="PTHR39430:SF1">
    <property type="entry name" value="PROTEASE"/>
    <property type="match status" value="1"/>
</dbReference>
<dbReference type="PANTHER" id="PTHR39430">
    <property type="entry name" value="MEMBRANE-ASSOCIATED PROTEASE-RELATED"/>
    <property type="match status" value="1"/>
</dbReference>
<keyword evidence="1" id="KW-0812">Transmembrane</keyword>
<dbReference type="Proteomes" id="UP000190888">
    <property type="component" value="Unassembled WGS sequence"/>
</dbReference>
<keyword evidence="1" id="KW-1133">Transmembrane helix</keyword>
<evidence type="ECO:0000313" key="4">
    <source>
        <dbReference type="Proteomes" id="UP000190888"/>
    </source>
</evidence>
<dbReference type="STRING" id="413434.SAMN04488132_113100"/>
<feature type="domain" description="CAAX prenyl protease 2/Lysostaphin resistance protein A-like" evidence="2">
    <location>
        <begin position="117"/>
        <end position="212"/>
    </location>
</feature>
<evidence type="ECO:0000259" key="2">
    <source>
        <dbReference type="Pfam" id="PF02517"/>
    </source>
</evidence>
<feature type="transmembrane region" description="Helical" evidence="1">
    <location>
        <begin position="176"/>
        <end position="194"/>
    </location>
</feature>
<feature type="transmembrane region" description="Helical" evidence="1">
    <location>
        <begin position="37"/>
        <end position="57"/>
    </location>
</feature>
<dbReference type="EMBL" id="FUWH01000013">
    <property type="protein sequence ID" value="SKA17438.1"/>
    <property type="molecule type" value="Genomic_DNA"/>
</dbReference>
<keyword evidence="3" id="KW-0378">Hydrolase</keyword>
<feature type="transmembrane region" description="Helical" evidence="1">
    <location>
        <begin position="151"/>
        <end position="170"/>
    </location>
</feature>
<dbReference type="OrthoDB" id="324900at2"/>
<accession>A0A1T4RNV9</accession>
<dbReference type="AlphaFoldDB" id="A0A1T4RNV9"/>
<keyword evidence="3" id="KW-0645">Protease</keyword>
<dbReference type="RefSeq" id="WP_078832706.1">
    <property type="nucleotide sequence ID" value="NZ_FUWH01000013.1"/>
</dbReference>
<dbReference type="GO" id="GO:0004175">
    <property type="term" value="F:endopeptidase activity"/>
    <property type="evidence" value="ECO:0007669"/>
    <property type="project" value="UniProtKB-ARBA"/>
</dbReference>
<sequence>MKNWLNAAFTILASLFIAFILTSGFDAINSTLEETPLLSGMMNLVFASFMPALLWIANKKINHLSTQQYGFTTRRLTWSLITGIGLACISVTAILVMACLSGIPVLFTGSLQVRPAIIFQLIATNLATGIWEEAVFRGFIFNTLLKHRACIVIAGMITAVLFAGLHATAFMDTKSLWWFVIIILLAYILLYLYLITRSIWAPVAFHFAWDLLWSIPESPIGVFSVTDFENHTEYIDQISVLPLVVIAGILIAIGKRKQVGIRYLNIIQTAHTHN</sequence>
<evidence type="ECO:0000313" key="3">
    <source>
        <dbReference type="EMBL" id="SKA17438.1"/>
    </source>
</evidence>